<protein>
    <recommendedName>
        <fullName evidence="1">Reverse transcriptase domain-containing protein</fullName>
    </recommendedName>
</protein>
<comment type="caution">
    <text evidence="2">The sequence shown here is derived from an EMBL/GenBank/DDBJ whole genome shotgun (WGS) entry which is preliminary data.</text>
</comment>
<organism evidence="2 3">
    <name type="scientific">Dipteronia sinensis</name>
    <dbReference type="NCBI Taxonomy" id="43782"/>
    <lineage>
        <taxon>Eukaryota</taxon>
        <taxon>Viridiplantae</taxon>
        <taxon>Streptophyta</taxon>
        <taxon>Embryophyta</taxon>
        <taxon>Tracheophyta</taxon>
        <taxon>Spermatophyta</taxon>
        <taxon>Magnoliopsida</taxon>
        <taxon>eudicotyledons</taxon>
        <taxon>Gunneridae</taxon>
        <taxon>Pentapetalae</taxon>
        <taxon>rosids</taxon>
        <taxon>malvids</taxon>
        <taxon>Sapindales</taxon>
        <taxon>Sapindaceae</taxon>
        <taxon>Hippocastanoideae</taxon>
        <taxon>Acereae</taxon>
        <taxon>Dipteronia</taxon>
    </lineage>
</organism>
<dbReference type="AlphaFoldDB" id="A0AAE0AFC6"/>
<dbReference type="Pfam" id="PF00078">
    <property type="entry name" value="RVT_1"/>
    <property type="match status" value="1"/>
</dbReference>
<dbReference type="Proteomes" id="UP001281410">
    <property type="component" value="Unassembled WGS sequence"/>
</dbReference>
<name>A0AAE0AFC6_9ROSI</name>
<sequence length="216" mass="24747">MICVWNVRGAGRQGFSRVIADLRNIYHFDILAILEPRISGSKAKSIIKKLGFSNSCVVDAEEGFVKHLSRVVSDHSLILIHLYSNHVPKCGLKPFRFEAMWLKHKNFDEGCIPDLINQTYISLIPKVPNASYMSQLRPISLCNTYYKVVSKMIVQRLRHLLLSLISPNQVAFVLGKQIQDNIILAQEVLHKLKIAKGKMRFFAWKINLSKAYDRLQ</sequence>
<dbReference type="PANTHER" id="PTHR46890:SF48">
    <property type="entry name" value="RNA-DIRECTED DNA POLYMERASE"/>
    <property type="match status" value="1"/>
</dbReference>
<dbReference type="PANTHER" id="PTHR46890">
    <property type="entry name" value="NON-LTR RETROLELEMENT REVERSE TRANSCRIPTASE-LIKE PROTEIN-RELATED"/>
    <property type="match status" value="1"/>
</dbReference>
<evidence type="ECO:0000313" key="2">
    <source>
        <dbReference type="EMBL" id="KAK3212865.1"/>
    </source>
</evidence>
<proteinExistence type="predicted"/>
<keyword evidence="3" id="KW-1185">Reference proteome</keyword>
<dbReference type="EMBL" id="JANJYJ010000005">
    <property type="protein sequence ID" value="KAK3212865.1"/>
    <property type="molecule type" value="Genomic_DNA"/>
</dbReference>
<reference evidence="2" key="1">
    <citation type="journal article" date="2023" name="Plant J.">
        <title>Genome sequences and population genomics provide insights into the demographic history, inbreeding, and mutation load of two 'living fossil' tree species of Dipteronia.</title>
        <authorList>
            <person name="Feng Y."/>
            <person name="Comes H.P."/>
            <person name="Chen J."/>
            <person name="Zhu S."/>
            <person name="Lu R."/>
            <person name="Zhang X."/>
            <person name="Li P."/>
            <person name="Qiu J."/>
            <person name="Olsen K.M."/>
            <person name="Qiu Y."/>
        </authorList>
    </citation>
    <scope>NUCLEOTIDE SEQUENCE</scope>
    <source>
        <strain evidence="2">NBL</strain>
    </source>
</reference>
<gene>
    <name evidence="2" type="ORF">Dsin_017571</name>
</gene>
<accession>A0AAE0AFC6</accession>
<feature type="domain" description="Reverse transcriptase" evidence="1">
    <location>
        <begin position="127"/>
        <end position="215"/>
    </location>
</feature>
<evidence type="ECO:0000313" key="3">
    <source>
        <dbReference type="Proteomes" id="UP001281410"/>
    </source>
</evidence>
<dbReference type="InterPro" id="IPR052343">
    <property type="entry name" value="Retrotransposon-Effector_Assoc"/>
</dbReference>
<dbReference type="InterPro" id="IPR000477">
    <property type="entry name" value="RT_dom"/>
</dbReference>
<evidence type="ECO:0000259" key="1">
    <source>
        <dbReference type="Pfam" id="PF00078"/>
    </source>
</evidence>